<dbReference type="AlphaFoldDB" id="A0A2K3KPX0"/>
<comment type="caution">
    <text evidence="1">The sequence shown here is derived from an EMBL/GenBank/DDBJ whole genome shotgun (WGS) entry which is preliminary data.</text>
</comment>
<gene>
    <name evidence="1" type="ORF">L195_g056113</name>
</gene>
<feature type="non-terminal residue" evidence="1">
    <location>
        <position position="41"/>
    </location>
</feature>
<reference evidence="1 2" key="1">
    <citation type="journal article" date="2014" name="Am. J. Bot.">
        <title>Genome assembly and annotation for red clover (Trifolium pratense; Fabaceae).</title>
        <authorList>
            <person name="Istvanek J."/>
            <person name="Jaros M."/>
            <person name="Krenek A."/>
            <person name="Repkova J."/>
        </authorList>
    </citation>
    <scope>NUCLEOTIDE SEQUENCE [LARGE SCALE GENOMIC DNA]</scope>
    <source>
        <strain evidence="2">cv. Tatra</strain>
        <tissue evidence="1">Young leaves</tissue>
    </source>
</reference>
<proteinExistence type="predicted"/>
<accession>A0A2K3KPX0</accession>
<sequence length="41" mass="4603">MDRRILGSGARHFEASIGVVLSGPLDCDTRLYVWDQWLVGL</sequence>
<evidence type="ECO:0000313" key="1">
    <source>
        <dbReference type="EMBL" id="PNX68340.1"/>
    </source>
</evidence>
<dbReference type="Proteomes" id="UP000236291">
    <property type="component" value="Unassembled WGS sequence"/>
</dbReference>
<dbReference type="EMBL" id="ASHM01104862">
    <property type="protein sequence ID" value="PNX68340.1"/>
    <property type="molecule type" value="Genomic_DNA"/>
</dbReference>
<evidence type="ECO:0000313" key="2">
    <source>
        <dbReference type="Proteomes" id="UP000236291"/>
    </source>
</evidence>
<protein>
    <submittedName>
        <fullName evidence="1">Uncharacterized protein</fullName>
    </submittedName>
</protein>
<reference evidence="1 2" key="2">
    <citation type="journal article" date="2017" name="Front. Plant Sci.">
        <title>Gene Classification and Mining of Molecular Markers Useful in Red Clover (Trifolium pratense) Breeding.</title>
        <authorList>
            <person name="Istvanek J."/>
            <person name="Dluhosova J."/>
            <person name="Dluhos P."/>
            <person name="Patkova L."/>
            <person name="Nedelnik J."/>
            <person name="Repkova J."/>
        </authorList>
    </citation>
    <scope>NUCLEOTIDE SEQUENCE [LARGE SCALE GENOMIC DNA]</scope>
    <source>
        <strain evidence="2">cv. Tatra</strain>
        <tissue evidence="1">Young leaves</tissue>
    </source>
</reference>
<organism evidence="1 2">
    <name type="scientific">Trifolium pratense</name>
    <name type="common">Red clover</name>
    <dbReference type="NCBI Taxonomy" id="57577"/>
    <lineage>
        <taxon>Eukaryota</taxon>
        <taxon>Viridiplantae</taxon>
        <taxon>Streptophyta</taxon>
        <taxon>Embryophyta</taxon>
        <taxon>Tracheophyta</taxon>
        <taxon>Spermatophyta</taxon>
        <taxon>Magnoliopsida</taxon>
        <taxon>eudicotyledons</taxon>
        <taxon>Gunneridae</taxon>
        <taxon>Pentapetalae</taxon>
        <taxon>rosids</taxon>
        <taxon>fabids</taxon>
        <taxon>Fabales</taxon>
        <taxon>Fabaceae</taxon>
        <taxon>Papilionoideae</taxon>
        <taxon>50 kb inversion clade</taxon>
        <taxon>NPAAA clade</taxon>
        <taxon>Hologalegina</taxon>
        <taxon>IRL clade</taxon>
        <taxon>Trifolieae</taxon>
        <taxon>Trifolium</taxon>
    </lineage>
</organism>
<name>A0A2K3KPX0_TRIPR</name>